<evidence type="ECO:0000313" key="3">
    <source>
        <dbReference type="Proteomes" id="UP000054564"/>
    </source>
</evidence>
<sequence length="263" mass="30920">MLSNMEELLEIKQKRKREKATHRWSETQTLLLLEAVAEAIKDSPERFEKPTSQKFYGKIMEKEPALEAISWQCAKNKMRNLRSTYVSAETWRNNTGSGLMERGDEASVRAHILKMSPYYDILGTIYGHRQSVAPSYIIETNDIAIIPSDPDDEQVIEDVEVLPVNLSETNESINIARIRPPINRYRARGQKRLQGENVDPMNKLLRIQEQKVKIEADRLEFEREKEKNHTELRKMELENERLKMERDERLKELELKLKYQIPI</sequence>
<dbReference type="PANTHER" id="PTHR33324">
    <property type="entry name" value="EXPRESSED PROTEIN"/>
    <property type="match status" value="1"/>
</dbReference>
<dbReference type="EMBL" id="AJIL01000779">
    <property type="protein sequence ID" value="KNE88873.1"/>
    <property type="molecule type" value="Genomic_DNA"/>
</dbReference>
<evidence type="ECO:0000256" key="1">
    <source>
        <dbReference type="SAM" id="Coils"/>
    </source>
</evidence>
<dbReference type="PANTHER" id="PTHR33324:SF2">
    <property type="entry name" value="MYB_SANT-LIKE DNA-BINDING DOMAIN-CONTAINING PROTEIN"/>
    <property type="match status" value="1"/>
</dbReference>
<reference evidence="3" key="1">
    <citation type="submission" date="2014-03" db="EMBL/GenBank/DDBJ databases">
        <title>The Genome Sequence of Puccinia striiformis f. sp. tritici PST-78.</title>
        <authorList>
            <consortium name="The Broad Institute Genome Sequencing Platform"/>
            <person name="Cuomo C."/>
            <person name="Hulbert S."/>
            <person name="Chen X."/>
            <person name="Walker B."/>
            <person name="Young S.K."/>
            <person name="Zeng Q."/>
            <person name="Gargeya S."/>
            <person name="Fitzgerald M."/>
            <person name="Haas B."/>
            <person name="Abouelleil A."/>
            <person name="Alvarado L."/>
            <person name="Arachchi H.M."/>
            <person name="Berlin A.M."/>
            <person name="Chapman S.B."/>
            <person name="Goldberg J."/>
            <person name="Griggs A."/>
            <person name="Gujja S."/>
            <person name="Hansen M."/>
            <person name="Howarth C."/>
            <person name="Imamovic A."/>
            <person name="Larimer J."/>
            <person name="McCowan C."/>
            <person name="Montmayeur A."/>
            <person name="Murphy C."/>
            <person name="Neiman D."/>
            <person name="Pearson M."/>
            <person name="Priest M."/>
            <person name="Roberts A."/>
            <person name="Saif S."/>
            <person name="Shea T."/>
            <person name="Sisk P."/>
            <person name="Sykes S."/>
            <person name="Wortman J."/>
            <person name="Nusbaum C."/>
            <person name="Birren B."/>
        </authorList>
    </citation>
    <scope>NUCLEOTIDE SEQUENCE [LARGE SCALE GENOMIC DNA]</scope>
    <source>
        <strain evidence="3">race PST-78</strain>
    </source>
</reference>
<evidence type="ECO:0000313" key="2">
    <source>
        <dbReference type="EMBL" id="KNE88873.1"/>
    </source>
</evidence>
<accession>A0A0L0UPE1</accession>
<feature type="coiled-coil region" evidence="1">
    <location>
        <begin position="204"/>
        <end position="254"/>
    </location>
</feature>
<comment type="caution">
    <text evidence="2">The sequence shown here is derived from an EMBL/GenBank/DDBJ whole genome shotgun (WGS) entry which is preliminary data.</text>
</comment>
<dbReference type="Proteomes" id="UP000054564">
    <property type="component" value="Unassembled WGS sequence"/>
</dbReference>
<name>A0A0L0UPE1_9BASI</name>
<keyword evidence="1" id="KW-0175">Coiled coil</keyword>
<gene>
    <name evidence="2" type="ORF">PSTG_17682</name>
</gene>
<evidence type="ECO:0008006" key="4">
    <source>
        <dbReference type="Google" id="ProtNLM"/>
    </source>
</evidence>
<organism evidence="2 3">
    <name type="scientific">Puccinia striiformis f. sp. tritici PST-78</name>
    <dbReference type="NCBI Taxonomy" id="1165861"/>
    <lineage>
        <taxon>Eukaryota</taxon>
        <taxon>Fungi</taxon>
        <taxon>Dikarya</taxon>
        <taxon>Basidiomycota</taxon>
        <taxon>Pucciniomycotina</taxon>
        <taxon>Pucciniomycetes</taxon>
        <taxon>Pucciniales</taxon>
        <taxon>Pucciniaceae</taxon>
        <taxon>Puccinia</taxon>
    </lineage>
</organism>
<protein>
    <recommendedName>
        <fullName evidence="4">Myb/SANT-like domain-containing protein</fullName>
    </recommendedName>
</protein>
<proteinExistence type="predicted"/>
<keyword evidence="3" id="KW-1185">Reference proteome</keyword>
<dbReference type="AlphaFoldDB" id="A0A0L0UPE1"/>